<dbReference type="AlphaFoldDB" id="A0A6G0RQ45"/>
<evidence type="ECO:0000313" key="3">
    <source>
        <dbReference type="Proteomes" id="UP000486351"/>
    </source>
</evidence>
<feature type="compositionally biased region" description="Polar residues" evidence="1">
    <location>
        <begin position="117"/>
        <end position="126"/>
    </location>
</feature>
<gene>
    <name evidence="2" type="ORF">PF008_g12159</name>
</gene>
<organism evidence="2 3">
    <name type="scientific">Phytophthora fragariae</name>
    <dbReference type="NCBI Taxonomy" id="53985"/>
    <lineage>
        <taxon>Eukaryota</taxon>
        <taxon>Sar</taxon>
        <taxon>Stramenopiles</taxon>
        <taxon>Oomycota</taxon>
        <taxon>Peronosporomycetes</taxon>
        <taxon>Peronosporales</taxon>
        <taxon>Peronosporaceae</taxon>
        <taxon>Phytophthora</taxon>
    </lineage>
</organism>
<evidence type="ECO:0000313" key="2">
    <source>
        <dbReference type="EMBL" id="KAE9338240.1"/>
    </source>
</evidence>
<dbReference type="EMBL" id="QXFY01000674">
    <property type="protein sequence ID" value="KAE9338240.1"/>
    <property type="molecule type" value="Genomic_DNA"/>
</dbReference>
<feature type="compositionally biased region" description="Basic residues" evidence="1">
    <location>
        <begin position="141"/>
        <end position="152"/>
    </location>
</feature>
<comment type="caution">
    <text evidence="2">The sequence shown here is derived from an EMBL/GenBank/DDBJ whole genome shotgun (WGS) entry which is preliminary data.</text>
</comment>
<dbReference type="Proteomes" id="UP000486351">
    <property type="component" value="Unassembled WGS sequence"/>
</dbReference>
<evidence type="ECO:0000256" key="1">
    <source>
        <dbReference type="SAM" id="MobiDB-lite"/>
    </source>
</evidence>
<accession>A0A6G0RQ45</accession>
<proteinExistence type="predicted"/>
<reference evidence="2 3" key="1">
    <citation type="submission" date="2018-09" db="EMBL/GenBank/DDBJ databases">
        <title>Genomic investigation of the strawberry pathogen Phytophthora fragariae indicates pathogenicity is determined by transcriptional variation in three key races.</title>
        <authorList>
            <person name="Adams T.M."/>
            <person name="Armitage A.D."/>
            <person name="Sobczyk M.K."/>
            <person name="Bates H.J."/>
            <person name="Dunwell J.M."/>
            <person name="Nellist C.F."/>
            <person name="Harrison R.J."/>
        </authorList>
    </citation>
    <scope>NUCLEOTIDE SEQUENCE [LARGE SCALE GENOMIC DNA]</scope>
    <source>
        <strain evidence="2 3">NOV-77</strain>
    </source>
</reference>
<name>A0A6G0RQ45_9STRA</name>
<protein>
    <submittedName>
        <fullName evidence="2">Uncharacterized protein</fullName>
    </submittedName>
</protein>
<feature type="region of interest" description="Disordered" evidence="1">
    <location>
        <begin position="96"/>
        <end position="153"/>
    </location>
</feature>
<sequence>MFRSFRSVGTVRNGRYGRIVLIGFRIQIGFRAQNADGAQCSPLPWRRHQLKGVIPTVVAAANATTELSTTSLDPKVADTIAKRAILPVSIATCQRRRVSDSPASSDQATVEGRFEDGQSQQGSFPRSTAEEEDHPPAVAKPGRKPGHIWRPFKKIDPKKTHGRVQCLGCRQYLGSGKPQRNMVPHVLQCDNISLLDKHFIRRVYNVPEGATTVSPSQPVAPGAAPTVPAQAERVDMLTYIYINGGILHGDNIDFARFQSHPESEVVGAESNAS</sequence>